<feature type="compositionally biased region" description="Basic and acidic residues" evidence="1">
    <location>
        <begin position="412"/>
        <end position="425"/>
    </location>
</feature>
<evidence type="ECO:0000256" key="1">
    <source>
        <dbReference type="SAM" id="MobiDB-lite"/>
    </source>
</evidence>
<evidence type="ECO:0000256" key="2">
    <source>
        <dbReference type="SAM" id="Phobius"/>
    </source>
</evidence>
<proteinExistence type="predicted"/>
<dbReference type="Proteomes" id="UP000247973">
    <property type="component" value="Unassembled WGS sequence"/>
</dbReference>
<organism evidence="3 4">
    <name type="scientific">Dysgonomonas alginatilytica</name>
    <dbReference type="NCBI Taxonomy" id="1605892"/>
    <lineage>
        <taxon>Bacteria</taxon>
        <taxon>Pseudomonadati</taxon>
        <taxon>Bacteroidota</taxon>
        <taxon>Bacteroidia</taxon>
        <taxon>Bacteroidales</taxon>
        <taxon>Dysgonomonadaceae</taxon>
        <taxon>Dysgonomonas</taxon>
    </lineage>
</organism>
<sequence>MPTFIHDHLTYCVEKPDLLKLSADQTINLDNVEISDGEGNNYSYIDLSLKKAKEEGEPAKRDIWVGIRGENRNNRLKKRKFWEGERKPDKVKYLYSLELECVDVSRNGLIQYKYKIPEKFDFVNKKHPFISSTDLSLTHALYHAIKEFFHEHKFHKDHKDSLINPCPSSTKPHSIKAPDNPALLHYLAEFETILLESIHDINRASNRITRLRKVKDGQGFKKAIDVSNTLLEQCVKMLGFGVYYTSLCSSRYNCAFKKEYAGNVRHISPVNTIKKKEYYQCAINIENALNYIKVVETQYRDFINIGNAYLLRLNDDYMSHIQEQTLKNISDISVLQQKSENSSKQTNLNSIVIALISIAITLYGVLLAPDKKDIERIFHGHFQKSDSVTNMKINNENTILLDSIRHLFPKEETSKGISGTKEKIPTKPKRL</sequence>
<gene>
    <name evidence="3" type="ORF">CLV62_12051</name>
</gene>
<name>A0A2V3PNA9_9BACT</name>
<feature type="transmembrane region" description="Helical" evidence="2">
    <location>
        <begin position="348"/>
        <end position="368"/>
    </location>
</feature>
<reference evidence="3 4" key="1">
    <citation type="submission" date="2018-03" db="EMBL/GenBank/DDBJ databases">
        <title>Genomic Encyclopedia of Archaeal and Bacterial Type Strains, Phase II (KMG-II): from individual species to whole genera.</title>
        <authorList>
            <person name="Goeker M."/>
        </authorList>
    </citation>
    <scope>NUCLEOTIDE SEQUENCE [LARGE SCALE GENOMIC DNA]</scope>
    <source>
        <strain evidence="3 4">DSM 100214</strain>
    </source>
</reference>
<keyword evidence="2" id="KW-1133">Transmembrane helix</keyword>
<protein>
    <submittedName>
        <fullName evidence="3">Uncharacterized protein</fullName>
    </submittedName>
</protein>
<evidence type="ECO:0000313" key="3">
    <source>
        <dbReference type="EMBL" id="PXV62363.1"/>
    </source>
</evidence>
<dbReference type="EMBL" id="QICL01000020">
    <property type="protein sequence ID" value="PXV62363.1"/>
    <property type="molecule type" value="Genomic_DNA"/>
</dbReference>
<comment type="caution">
    <text evidence="3">The sequence shown here is derived from an EMBL/GenBank/DDBJ whole genome shotgun (WGS) entry which is preliminary data.</text>
</comment>
<feature type="region of interest" description="Disordered" evidence="1">
    <location>
        <begin position="412"/>
        <end position="431"/>
    </location>
</feature>
<evidence type="ECO:0000313" key="4">
    <source>
        <dbReference type="Proteomes" id="UP000247973"/>
    </source>
</evidence>
<dbReference type="AlphaFoldDB" id="A0A2V3PNA9"/>
<dbReference type="RefSeq" id="WP_110311497.1">
    <property type="nucleotide sequence ID" value="NZ_QICL01000020.1"/>
</dbReference>
<keyword evidence="2" id="KW-0472">Membrane</keyword>
<accession>A0A2V3PNA9</accession>
<keyword evidence="4" id="KW-1185">Reference proteome</keyword>
<keyword evidence="2" id="KW-0812">Transmembrane</keyword>